<dbReference type="InterPro" id="IPR006621">
    <property type="entry name" value="Nose-resist-to-fluoxetine_N"/>
</dbReference>
<dbReference type="SMART" id="SM00703">
    <property type="entry name" value="NRF"/>
    <property type="match status" value="1"/>
</dbReference>
<feature type="non-terminal residue" evidence="2">
    <location>
        <position position="1"/>
    </location>
</feature>
<accession>A0AAV8YTG1</accession>
<dbReference type="PANTHER" id="PTHR11161:SF71">
    <property type="entry name" value="NOSE RESISTANT-TO-FLUOXETINE PROTEIN N-TERMINAL DOMAIN-CONTAINING PROTEIN"/>
    <property type="match status" value="1"/>
</dbReference>
<evidence type="ECO:0000259" key="1">
    <source>
        <dbReference type="SMART" id="SM00703"/>
    </source>
</evidence>
<reference evidence="2" key="1">
    <citation type="journal article" date="2023" name="Insect Mol. Biol.">
        <title>Genome sequencing provides insights into the evolution of gene families encoding plant cell wall-degrading enzymes in longhorned beetles.</title>
        <authorList>
            <person name="Shin N.R."/>
            <person name="Okamura Y."/>
            <person name="Kirsch R."/>
            <person name="Pauchet Y."/>
        </authorList>
    </citation>
    <scope>NUCLEOTIDE SEQUENCE</scope>
    <source>
        <strain evidence="2">AMC_N1</strain>
    </source>
</reference>
<gene>
    <name evidence="2" type="ORF">NQ318_014896</name>
</gene>
<dbReference type="EMBL" id="JAPWTK010000044">
    <property type="protein sequence ID" value="KAJ8954785.1"/>
    <property type="molecule type" value="Genomic_DNA"/>
</dbReference>
<dbReference type="Pfam" id="PF20146">
    <property type="entry name" value="NRF"/>
    <property type="match status" value="1"/>
</dbReference>
<name>A0AAV8YTG1_9CUCU</name>
<proteinExistence type="predicted"/>
<feature type="domain" description="Nose resistant-to-fluoxetine protein N-terminal" evidence="1">
    <location>
        <begin position="94"/>
        <end position="224"/>
    </location>
</feature>
<dbReference type="AlphaFoldDB" id="A0AAV8YTG1"/>
<dbReference type="InterPro" id="IPR052728">
    <property type="entry name" value="O2_lipid_transport_reg"/>
</dbReference>
<organism evidence="2 3">
    <name type="scientific">Aromia moschata</name>
    <dbReference type="NCBI Taxonomy" id="1265417"/>
    <lineage>
        <taxon>Eukaryota</taxon>
        <taxon>Metazoa</taxon>
        <taxon>Ecdysozoa</taxon>
        <taxon>Arthropoda</taxon>
        <taxon>Hexapoda</taxon>
        <taxon>Insecta</taxon>
        <taxon>Pterygota</taxon>
        <taxon>Neoptera</taxon>
        <taxon>Endopterygota</taxon>
        <taxon>Coleoptera</taxon>
        <taxon>Polyphaga</taxon>
        <taxon>Cucujiformia</taxon>
        <taxon>Chrysomeloidea</taxon>
        <taxon>Cerambycidae</taxon>
        <taxon>Cerambycinae</taxon>
        <taxon>Callichromatini</taxon>
        <taxon>Aromia</taxon>
    </lineage>
</organism>
<dbReference type="PANTHER" id="PTHR11161">
    <property type="entry name" value="O-ACYLTRANSFERASE"/>
    <property type="match status" value="1"/>
</dbReference>
<dbReference type="Proteomes" id="UP001162162">
    <property type="component" value="Unassembled WGS sequence"/>
</dbReference>
<evidence type="ECO:0000313" key="2">
    <source>
        <dbReference type="EMBL" id="KAJ8954785.1"/>
    </source>
</evidence>
<keyword evidence="3" id="KW-1185">Reference proteome</keyword>
<sequence length="227" mass="25679">LPAYWTSPAHTGIFVQLNRLLRRQAPAMDPPDDLFSKERLRSEGRKIRRTACREYRGTPPLAVAGAGGNAVSARDFDLFPELPVGIVETKNFVCREHSRMYVEHLKNLSLWAYEMRDSTAKSVTGLLRGSISNFGQFEECLTAKSPFPTQYCLPVISANVPEPDPPRDPKSLHYDPNELVLRKIYDHKDPSQQPENVVLMGWCVPASCTPNDLQNYLDNYLESVDFP</sequence>
<evidence type="ECO:0000313" key="3">
    <source>
        <dbReference type="Proteomes" id="UP001162162"/>
    </source>
</evidence>
<comment type="caution">
    <text evidence="2">The sequence shown here is derived from an EMBL/GenBank/DDBJ whole genome shotgun (WGS) entry which is preliminary data.</text>
</comment>
<protein>
    <recommendedName>
        <fullName evidence="1">Nose resistant-to-fluoxetine protein N-terminal domain-containing protein</fullName>
    </recommendedName>
</protein>